<organism evidence="2 3">
    <name type="scientific">Bullifex porci</name>
    <dbReference type="NCBI Taxonomy" id="2606638"/>
    <lineage>
        <taxon>Bacteria</taxon>
        <taxon>Pseudomonadati</taxon>
        <taxon>Spirochaetota</taxon>
        <taxon>Spirochaetia</taxon>
        <taxon>Spirochaetales</taxon>
        <taxon>Spirochaetaceae</taxon>
        <taxon>Bullifex</taxon>
    </lineage>
</organism>
<dbReference type="AlphaFoldDB" id="A0A7X2PE03"/>
<evidence type="ECO:0000313" key="3">
    <source>
        <dbReference type="Proteomes" id="UP000460549"/>
    </source>
</evidence>
<evidence type="ECO:0000313" key="2">
    <source>
        <dbReference type="EMBL" id="MSU06678.1"/>
    </source>
</evidence>
<evidence type="ECO:0000256" key="1">
    <source>
        <dbReference type="SAM" id="SignalP"/>
    </source>
</evidence>
<protein>
    <recommendedName>
        <fullName evidence="4">Outer membrane protein beta-barrel domain-containing protein</fullName>
    </recommendedName>
</protein>
<name>A0A7X2PE03_9SPIO</name>
<comment type="caution">
    <text evidence="2">The sequence shown here is derived from an EMBL/GenBank/DDBJ whole genome shotgun (WGS) entry which is preliminary data.</text>
</comment>
<dbReference type="Proteomes" id="UP000460549">
    <property type="component" value="Unassembled WGS sequence"/>
</dbReference>
<feature type="chain" id="PRO_5031062959" description="Outer membrane protein beta-barrel domain-containing protein" evidence="1">
    <location>
        <begin position="22"/>
        <end position="265"/>
    </location>
</feature>
<dbReference type="EMBL" id="VUNN01000015">
    <property type="protein sequence ID" value="MSU06678.1"/>
    <property type="molecule type" value="Genomic_DNA"/>
</dbReference>
<keyword evidence="3" id="KW-1185">Reference proteome</keyword>
<accession>A0A7X2PE03</accession>
<evidence type="ECO:0008006" key="4">
    <source>
        <dbReference type="Google" id="ProtNLM"/>
    </source>
</evidence>
<feature type="signal peptide" evidence="1">
    <location>
        <begin position="1"/>
        <end position="21"/>
    </location>
</feature>
<dbReference type="RefSeq" id="WP_154425717.1">
    <property type="nucleotide sequence ID" value="NZ_JAQYGB010000006.1"/>
</dbReference>
<proteinExistence type="predicted"/>
<reference evidence="2 3" key="1">
    <citation type="submission" date="2019-08" db="EMBL/GenBank/DDBJ databases">
        <title>In-depth cultivation of the pig gut microbiome towards novel bacterial diversity and tailored functional studies.</title>
        <authorList>
            <person name="Wylensek D."/>
            <person name="Hitch T.C.A."/>
            <person name="Clavel T."/>
        </authorList>
    </citation>
    <scope>NUCLEOTIDE SEQUENCE [LARGE SCALE GENOMIC DNA]</scope>
    <source>
        <strain evidence="2 3">NM-380-WT-3C1</strain>
    </source>
</reference>
<keyword evidence="1" id="KW-0732">Signal</keyword>
<gene>
    <name evidence="2" type="ORF">FYJ80_07805</name>
</gene>
<sequence length="265" mass="30278">MIKKRIALLAILILIPLALMANDTLKGYDFTFYKTVSESLGIANKEKFGFDYTGFGFLGEKSTSGVFVRFGLQTPYLSIISLVKPLETTKSVELDDGILSEVTIKERISDITLSFVLGSAKRYIFDQRLDFYLGYGFNIKSRLYSNSNIETKLELESSEFTISFDIDAGVKFLLKKNHSIRIGVYATYSLFGYYGYSMLYIIEDQSLRTYSNQAIFLFAKSEFNPIPLKFTGYISMGTTFTNKQFVKRYKYSISKDGTKIYQLEK</sequence>